<evidence type="ECO:0000313" key="1">
    <source>
        <dbReference type="EMBL" id="RHN52896.1"/>
    </source>
</evidence>
<organism evidence="1 2">
    <name type="scientific">Medicago truncatula</name>
    <name type="common">Barrel medic</name>
    <name type="synonym">Medicago tribuloides</name>
    <dbReference type="NCBI Taxonomy" id="3880"/>
    <lineage>
        <taxon>Eukaryota</taxon>
        <taxon>Viridiplantae</taxon>
        <taxon>Streptophyta</taxon>
        <taxon>Embryophyta</taxon>
        <taxon>Tracheophyta</taxon>
        <taxon>Spermatophyta</taxon>
        <taxon>Magnoliopsida</taxon>
        <taxon>eudicotyledons</taxon>
        <taxon>Gunneridae</taxon>
        <taxon>Pentapetalae</taxon>
        <taxon>rosids</taxon>
        <taxon>fabids</taxon>
        <taxon>Fabales</taxon>
        <taxon>Fabaceae</taxon>
        <taxon>Papilionoideae</taxon>
        <taxon>50 kb inversion clade</taxon>
        <taxon>NPAAA clade</taxon>
        <taxon>Hologalegina</taxon>
        <taxon>IRL clade</taxon>
        <taxon>Trifolieae</taxon>
        <taxon>Medicago</taxon>
    </lineage>
</organism>
<protein>
    <submittedName>
        <fullName evidence="1">Uncharacterized protein</fullName>
    </submittedName>
</protein>
<dbReference type="EMBL" id="PSQE01000006">
    <property type="protein sequence ID" value="RHN52896.1"/>
    <property type="molecule type" value="Genomic_DNA"/>
</dbReference>
<proteinExistence type="predicted"/>
<dbReference type="Gramene" id="rna37629">
    <property type="protein sequence ID" value="RHN52896.1"/>
    <property type="gene ID" value="gene37629"/>
</dbReference>
<name>A0A396HI19_MEDTR</name>
<comment type="caution">
    <text evidence="1">The sequence shown here is derived from an EMBL/GenBank/DDBJ whole genome shotgun (WGS) entry which is preliminary data.</text>
</comment>
<sequence length="127" mass="14746">MEQAFQDYNMHLISEEDRGQLVETDWQSEDGYLVWFYKVSHPKLIPDVPNNPPRPANIEVLLHEEHGVDPLTAMCRIKDLAITSIEQNSELAGTPLYIAMEQIIAHATPATQYQSLRRKRRNVRQYN</sequence>
<dbReference type="Proteomes" id="UP000265566">
    <property type="component" value="Chromosome 6"/>
</dbReference>
<reference evidence="2" key="1">
    <citation type="journal article" date="2018" name="Nat. Plants">
        <title>Whole-genome landscape of Medicago truncatula symbiotic genes.</title>
        <authorList>
            <person name="Pecrix Y."/>
            <person name="Staton S.E."/>
            <person name="Sallet E."/>
            <person name="Lelandais-Briere C."/>
            <person name="Moreau S."/>
            <person name="Carrere S."/>
            <person name="Blein T."/>
            <person name="Jardinaud M.F."/>
            <person name="Latrasse D."/>
            <person name="Zouine M."/>
            <person name="Zahm M."/>
            <person name="Kreplak J."/>
            <person name="Mayjonade B."/>
            <person name="Satge C."/>
            <person name="Perez M."/>
            <person name="Cauet S."/>
            <person name="Marande W."/>
            <person name="Chantry-Darmon C."/>
            <person name="Lopez-Roques C."/>
            <person name="Bouchez O."/>
            <person name="Berard A."/>
            <person name="Debelle F."/>
            <person name="Munos S."/>
            <person name="Bendahmane A."/>
            <person name="Berges H."/>
            <person name="Niebel A."/>
            <person name="Buitink J."/>
            <person name="Frugier F."/>
            <person name="Benhamed M."/>
            <person name="Crespi M."/>
            <person name="Gouzy J."/>
            <person name="Gamas P."/>
        </authorList>
    </citation>
    <scope>NUCLEOTIDE SEQUENCE [LARGE SCALE GENOMIC DNA]</scope>
    <source>
        <strain evidence="2">cv. Jemalong A17</strain>
    </source>
</reference>
<evidence type="ECO:0000313" key="2">
    <source>
        <dbReference type="Proteomes" id="UP000265566"/>
    </source>
</evidence>
<dbReference type="AlphaFoldDB" id="A0A396HI19"/>
<gene>
    <name evidence="1" type="ORF">MtrunA17_Chr6g0485521</name>
</gene>
<accession>A0A396HI19</accession>